<protein>
    <submittedName>
        <fullName evidence="3">HEPN domain-containing protein</fullName>
    </submittedName>
</protein>
<keyword evidence="4" id="KW-1185">Reference proteome</keyword>
<gene>
    <name evidence="3" type="ORF">P0O15_05525</name>
</gene>
<organism evidence="3 4">
    <name type="scientific">Candidatus Methanocrinis natronophilus</name>
    <dbReference type="NCBI Taxonomy" id="3033396"/>
    <lineage>
        <taxon>Archaea</taxon>
        <taxon>Methanobacteriati</taxon>
        <taxon>Methanobacteriota</taxon>
        <taxon>Stenosarchaea group</taxon>
        <taxon>Methanomicrobia</taxon>
        <taxon>Methanotrichales</taxon>
        <taxon>Methanotrichaceae</taxon>
        <taxon>Methanocrinis</taxon>
    </lineage>
</organism>
<dbReference type="Pfam" id="PF05168">
    <property type="entry name" value="HEPN"/>
    <property type="match status" value="1"/>
</dbReference>
<reference evidence="3 4" key="1">
    <citation type="submission" date="2023-03" db="EMBL/GenBank/DDBJ databases">
        <title>WGS of Methanotrichaceae archaeon Mx.</title>
        <authorList>
            <person name="Sorokin D.Y."/>
            <person name="Merkel A.Y."/>
        </authorList>
    </citation>
    <scope>NUCLEOTIDE SEQUENCE [LARGE SCALE GENOMIC DNA]</scope>
    <source>
        <strain evidence="3 4">Mx</strain>
    </source>
</reference>
<evidence type="ECO:0000256" key="1">
    <source>
        <dbReference type="ARBA" id="ARBA00038248"/>
    </source>
</evidence>
<dbReference type="RefSeq" id="WP_316966382.1">
    <property type="nucleotide sequence ID" value="NZ_JARFPK010000016.1"/>
</dbReference>
<dbReference type="PANTHER" id="PTHR36565:SF1">
    <property type="entry name" value="UPF0332 PROTEIN TM_1000"/>
    <property type="match status" value="1"/>
</dbReference>
<evidence type="ECO:0000259" key="2">
    <source>
        <dbReference type="Pfam" id="PF05168"/>
    </source>
</evidence>
<evidence type="ECO:0000313" key="3">
    <source>
        <dbReference type="EMBL" id="MDF0590633.1"/>
    </source>
</evidence>
<dbReference type="EMBL" id="JARFPK010000016">
    <property type="protein sequence ID" value="MDF0590633.1"/>
    <property type="molecule type" value="Genomic_DNA"/>
</dbReference>
<comment type="caution">
    <text evidence="3">The sequence shown here is derived from an EMBL/GenBank/DDBJ whole genome shotgun (WGS) entry which is preliminary data.</text>
</comment>
<dbReference type="Gene3D" id="1.20.120.330">
    <property type="entry name" value="Nucleotidyltransferases domain 2"/>
    <property type="match status" value="1"/>
</dbReference>
<dbReference type="InterPro" id="IPR007842">
    <property type="entry name" value="HEPN_dom"/>
</dbReference>
<name>A0ABT5X7G1_9EURY</name>
<sequence>MRFDECVEKGMIKRDPKASMRVETSLDAAERFLSSSKRNLEIREYEMVAIAAYNSAFHSARSLLFARGYVERSHLCLGLAIRALYSGPVIDLIKTWDKNKALRA</sequence>
<evidence type="ECO:0000313" key="4">
    <source>
        <dbReference type="Proteomes" id="UP001220010"/>
    </source>
</evidence>
<feature type="domain" description="HEPN" evidence="2">
    <location>
        <begin position="23"/>
        <end position="82"/>
    </location>
</feature>
<proteinExistence type="inferred from homology"/>
<dbReference type="InterPro" id="IPR052226">
    <property type="entry name" value="UPF0332_toxin"/>
</dbReference>
<comment type="similarity">
    <text evidence="1">Belongs to the UPF0332 family.</text>
</comment>
<dbReference type="Proteomes" id="UP001220010">
    <property type="component" value="Unassembled WGS sequence"/>
</dbReference>
<accession>A0ABT5X7G1</accession>
<dbReference type="PANTHER" id="PTHR36565">
    <property type="entry name" value="UPF0332 PROTEIN TM_1000"/>
    <property type="match status" value="1"/>
</dbReference>